<keyword evidence="4" id="KW-0223">Dioxygenase</keyword>
<proteinExistence type="inferred from homology"/>
<dbReference type="GO" id="GO:0051213">
    <property type="term" value="F:dioxygenase activity"/>
    <property type="evidence" value="ECO:0007669"/>
    <property type="project" value="UniProtKB-KW"/>
</dbReference>
<dbReference type="SUPFAM" id="SSF51197">
    <property type="entry name" value="Clavaminate synthase-like"/>
    <property type="match status" value="1"/>
</dbReference>
<evidence type="ECO:0000256" key="2">
    <source>
        <dbReference type="ARBA" id="ARBA00005830"/>
    </source>
</evidence>
<dbReference type="GO" id="GO:0046872">
    <property type="term" value="F:metal ion binding"/>
    <property type="evidence" value="ECO:0007669"/>
    <property type="project" value="UniProtKB-KW"/>
</dbReference>
<name>A0AA38RS84_9PEZI</name>
<keyword evidence="6" id="KW-0408">Iron</keyword>
<keyword evidence="3" id="KW-0479">Metal-binding</keyword>
<evidence type="ECO:0000256" key="1">
    <source>
        <dbReference type="ARBA" id="ARBA00001962"/>
    </source>
</evidence>
<dbReference type="EMBL" id="JANBVO010000026">
    <property type="protein sequence ID" value="KAJ9139376.1"/>
    <property type="molecule type" value="Genomic_DNA"/>
</dbReference>
<evidence type="ECO:0000256" key="6">
    <source>
        <dbReference type="ARBA" id="ARBA00023004"/>
    </source>
</evidence>
<dbReference type="PANTHER" id="PTHR20883">
    <property type="entry name" value="PHYTANOYL-COA DIOXYGENASE DOMAIN CONTAINING 1"/>
    <property type="match status" value="1"/>
</dbReference>
<reference evidence="7" key="1">
    <citation type="submission" date="2022-07" db="EMBL/GenBank/DDBJ databases">
        <title>Fungi with potential for degradation of polypropylene.</title>
        <authorList>
            <person name="Gostincar C."/>
        </authorList>
    </citation>
    <scope>NUCLEOTIDE SEQUENCE</scope>
    <source>
        <strain evidence="7">EXF-13308</strain>
    </source>
</reference>
<evidence type="ECO:0000256" key="3">
    <source>
        <dbReference type="ARBA" id="ARBA00022723"/>
    </source>
</evidence>
<dbReference type="Pfam" id="PF05721">
    <property type="entry name" value="PhyH"/>
    <property type="match status" value="1"/>
</dbReference>
<evidence type="ECO:0000313" key="7">
    <source>
        <dbReference type="EMBL" id="KAJ9139376.1"/>
    </source>
</evidence>
<comment type="caution">
    <text evidence="7">The sequence shown here is derived from an EMBL/GenBank/DDBJ whole genome shotgun (WGS) entry which is preliminary data.</text>
</comment>
<dbReference type="InterPro" id="IPR008775">
    <property type="entry name" value="Phytyl_CoA_dOase-like"/>
</dbReference>
<comment type="similarity">
    <text evidence="2">Belongs to the PhyH family.</text>
</comment>
<evidence type="ECO:0000256" key="5">
    <source>
        <dbReference type="ARBA" id="ARBA00023002"/>
    </source>
</evidence>
<dbReference type="PANTHER" id="PTHR20883:SF19">
    <property type="entry name" value="MULTIFUNCTIONAL DIOXYGENASE AUSE"/>
    <property type="match status" value="1"/>
</dbReference>
<evidence type="ECO:0000313" key="8">
    <source>
        <dbReference type="Proteomes" id="UP001174694"/>
    </source>
</evidence>
<gene>
    <name evidence="7" type="ORF">NKR23_g7856</name>
</gene>
<keyword evidence="5" id="KW-0560">Oxidoreductase</keyword>
<evidence type="ECO:0000256" key="4">
    <source>
        <dbReference type="ARBA" id="ARBA00022964"/>
    </source>
</evidence>
<dbReference type="Gene3D" id="2.60.120.620">
    <property type="entry name" value="q2cbj1_9rhob like domain"/>
    <property type="match status" value="1"/>
</dbReference>
<dbReference type="Proteomes" id="UP001174694">
    <property type="component" value="Unassembled WGS sequence"/>
</dbReference>
<sequence length="292" mass="32320">MAIQRFDRTASIDDMVCAVHKDGGIIIENFLNSAQVVEFNADIDPTIAKLSPGSTHETEEIPGFHGSNTKRLTNLVSKSKIFRDTILNDAVAHAISDKMYREDAGSYWMHTAQVIEIGPGNVAQPLHRDLENCHFAILQGPKGAEVNINFLIALTDFTEANGATRFIPGSNHWEDFFDRGTQDMTIPVTMKAGDALFISGKVVHGGGHNRTMDEYWRAVAFTFAPSYITPEEAYPFLVDHSIVKQMTPLAQAMIGFRSQYPKGSPGLWQSDYKDISELLGLEPAKPFKAQCV</sequence>
<accession>A0AA38RS84</accession>
<organism evidence="7 8">
    <name type="scientific">Pleurostoma richardsiae</name>
    <dbReference type="NCBI Taxonomy" id="41990"/>
    <lineage>
        <taxon>Eukaryota</taxon>
        <taxon>Fungi</taxon>
        <taxon>Dikarya</taxon>
        <taxon>Ascomycota</taxon>
        <taxon>Pezizomycotina</taxon>
        <taxon>Sordariomycetes</taxon>
        <taxon>Sordariomycetidae</taxon>
        <taxon>Calosphaeriales</taxon>
        <taxon>Pleurostomataceae</taxon>
        <taxon>Pleurostoma</taxon>
    </lineage>
</organism>
<comment type="cofactor">
    <cofactor evidence="1">
        <name>Fe cation</name>
        <dbReference type="ChEBI" id="CHEBI:24875"/>
    </cofactor>
</comment>
<keyword evidence="8" id="KW-1185">Reference proteome</keyword>
<protein>
    <submittedName>
        <fullName evidence="7">Phytanoyl-dioxygenase</fullName>
    </submittedName>
</protein>
<dbReference type="AlphaFoldDB" id="A0AA38RS84"/>